<keyword evidence="2" id="KW-0067">ATP-binding</keyword>
<evidence type="ECO:0000259" key="1">
    <source>
        <dbReference type="Pfam" id="PF00308"/>
    </source>
</evidence>
<dbReference type="RefSeq" id="WP_309415376.1">
    <property type="nucleotide sequence ID" value="NZ_CP187658.1"/>
</dbReference>
<organism evidence="2 3">
    <name type="scientific">Bacillus pumilus</name>
    <name type="common">Bacillus mesentericus</name>
    <dbReference type="NCBI Taxonomy" id="1408"/>
    <lineage>
        <taxon>Bacteria</taxon>
        <taxon>Bacillati</taxon>
        <taxon>Bacillota</taxon>
        <taxon>Bacilli</taxon>
        <taxon>Bacillales</taxon>
        <taxon>Bacillaceae</taxon>
        <taxon>Bacillus</taxon>
    </lineage>
</organism>
<dbReference type="CDD" id="cd00009">
    <property type="entry name" value="AAA"/>
    <property type="match status" value="1"/>
</dbReference>
<dbReference type="InterPro" id="IPR013317">
    <property type="entry name" value="DnaA_dom"/>
</dbReference>
<dbReference type="AlphaFoldDB" id="A0AAE3WHD9"/>
<accession>A0AAE3WHD9</accession>
<reference evidence="2" key="1">
    <citation type="submission" date="2019-07" db="EMBL/GenBank/DDBJ databases">
        <title>Phylogenomic Reclassification of ATCC Bacillus Strains and Various Taxa within the Genus Bacillus.</title>
        <authorList>
            <person name="Riojas M.A."/>
            <person name="Frank A.M."/>
            <person name="Fenn S.L."/>
            <person name="King S."/>
            <person name="Brower S."/>
            <person name="Hazbon M.H."/>
        </authorList>
    </citation>
    <scope>NUCLEOTIDE SEQUENCE</scope>
    <source>
        <strain evidence="2">ATCC 27142</strain>
    </source>
</reference>
<dbReference type="GO" id="GO:0005524">
    <property type="term" value="F:ATP binding"/>
    <property type="evidence" value="ECO:0007669"/>
    <property type="project" value="UniProtKB-KW"/>
</dbReference>
<dbReference type="EMBL" id="VKQA01000001">
    <property type="protein sequence ID" value="MDR4249000.1"/>
    <property type="molecule type" value="Genomic_DNA"/>
</dbReference>
<sequence>MPKATLDEVFQRMKANLKSRQFSEPAVTEEKHECNECKDKGIIVYRIHKSTEERMKNEGKRFDLAAHEMVREDDFLAGKVCSPQDAKEWKTTFSRQCPCVAERAARKKQMKLMSASNISEGFRKLTFKNFSLEKKPDEIKELYDCAFEYAQKFKGIRDTRQNSIALLGQSGVGKTHLLTSISNGFIERFKLSVMYFPYLEGMTDLRKDFDELAAKLELLKTVDVLFIDDLFKPKAGVPQVTPWQFTQIQEIVNFRYLNYKPIMVSSELDLNQLLEIDEAFATRIYEMAKNYTVTIEKNIKLNHRLEGAV</sequence>
<dbReference type="Gene3D" id="3.40.50.300">
    <property type="entry name" value="P-loop containing nucleotide triphosphate hydrolases"/>
    <property type="match status" value="1"/>
</dbReference>
<dbReference type="GO" id="GO:0006260">
    <property type="term" value="P:DNA replication"/>
    <property type="evidence" value="ECO:0007669"/>
    <property type="project" value="TreeGrafter"/>
</dbReference>
<proteinExistence type="predicted"/>
<name>A0AAE3WHD9_BACPU</name>
<dbReference type="SUPFAM" id="SSF52540">
    <property type="entry name" value="P-loop containing nucleoside triphosphate hydrolases"/>
    <property type="match status" value="1"/>
</dbReference>
<dbReference type="Proteomes" id="UP001182042">
    <property type="component" value="Unassembled WGS sequence"/>
</dbReference>
<evidence type="ECO:0000313" key="3">
    <source>
        <dbReference type="Proteomes" id="UP001182042"/>
    </source>
</evidence>
<dbReference type="Pfam" id="PF00308">
    <property type="entry name" value="Bac_DnaA"/>
    <property type="match status" value="1"/>
</dbReference>
<gene>
    <name evidence="2" type="ORF">FO508_01385</name>
</gene>
<keyword evidence="2" id="KW-0547">Nucleotide-binding</keyword>
<dbReference type="PANTHER" id="PTHR30050:SF10">
    <property type="entry name" value="PHAGE-LIKE ELEMENT PBSX PROTEIN XKDC"/>
    <property type="match status" value="1"/>
</dbReference>
<protein>
    <submittedName>
        <fullName evidence="2">ATP-binding protein</fullName>
    </submittedName>
</protein>
<feature type="domain" description="Chromosomal replication initiator protein DnaA ATPAse" evidence="1">
    <location>
        <begin position="146"/>
        <end position="283"/>
    </location>
</feature>
<comment type="caution">
    <text evidence="2">The sequence shown here is derived from an EMBL/GenBank/DDBJ whole genome shotgun (WGS) entry which is preliminary data.</text>
</comment>
<dbReference type="NCBIfam" id="NF005378">
    <property type="entry name" value="PRK06921.1"/>
    <property type="match status" value="1"/>
</dbReference>
<evidence type="ECO:0000313" key="2">
    <source>
        <dbReference type="EMBL" id="MDR4249000.1"/>
    </source>
</evidence>
<dbReference type="PANTHER" id="PTHR30050">
    <property type="entry name" value="CHROMOSOMAL REPLICATION INITIATOR PROTEIN DNAA"/>
    <property type="match status" value="1"/>
</dbReference>
<dbReference type="InterPro" id="IPR027417">
    <property type="entry name" value="P-loop_NTPase"/>
</dbReference>